<gene>
    <name evidence="1" type="ORF">OFUS_LOCUS26116</name>
</gene>
<dbReference type="AlphaFoldDB" id="A0A8J1TNQ7"/>
<accession>A0A8J1TNQ7</accession>
<protein>
    <submittedName>
        <fullName evidence="1">Uncharacterized protein</fullName>
    </submittedName>
</protein>
<evidence type="ECO:0000313" key="2">
    <source>
        <dbReference type="Proteomes" id="UP000749559"/>
    </source>
</evidence>
<dbReference type="Proteomes" id="UP000749559">
    <property type="component" value="Unassembled WGS sequence"/>
</dbReference>
<organism evidence="1 2">
    <name type="scientific">Owenia fusiformis</name>
    <name type="common">Polychaete worm</name>
    <dbReference type="NCBI Taxonomy" id="6347"/>
    <lineage>
        <taxon>Eukaryota</taxon>
        <taxon>Metazoa</taxon>
        <taxon>Spiralia</taxon>
        <taxon>Lophotrochozoa</taxon>
        <taxon>Annelida</taxon>
        <taxon>Polychaeta</taxon>
        <taxon>Sedentaria</taxon>
        <taxon>Canalipalpata</taxon>
        <taxon>Sabellida</taxon>
        <taxon>Oweniida</taxon>
        <taxon>Oweniidae</taxon>
        <taxon>Owenia</taxon>
    </lineage>
</organism>
<sequence length="139" mass="16162">MGRYELPWNLKKKRTPLAEADNGPVMGQDTNLTLQSGDNLQKNGKLSPQFLQCESISEYCSTQHQSTLLINNQKPQLNSMWKILREYILYDSKTSHIYKKCDTIYCTTLHMFVNRGRLLSLFMFGDLKNVHQFVISKLK</sequence>
<comment type="caution">
    <text evidence="1">The sequence shown here is derived from an EMBL/GenBank/DDBJ whole genome shotgun (WGS) entry which is preliminary data.</text>
</comment>
<name>A0A8J1TNQ7_OWEFU</name>
<keyword evidence="2" id="KW-1185">Reference proteome</keyword>
<reference evidence="1" key="1">
    <citation type="submission" date="2022-03" db="EMBL/GenBank/DDBJ databases">
        <authorList>
            <person name="Martin C."/>
        </authorList>
    </citation>
    <scope>NUCLEOTIDE SEQUENCE</scope>
</reference>
<dbReference type="EMBL" id="CAIIXF020000012">
    <property type="protein sequence ID" value="CAH1802438.1"/>
    <property type="molecule type" value="Genomic_DNA"/>
</dbReference>
<proteinExistence type="predicted"/>
<evidence type="ECO:0000313" key="1">
    <source>
        <dbReference type="EMBL" id="CAH1802438.1"/>
    </source>
</evidence>